<dbReference type="InParanoid" id="F0ZEI4"/>
<feature type="region of interest" description="Disordered" evidence="4">
    <location>
        <begin position="418"/>
        <end position="493"/>
    </location>
</feature>
<evidence type="ECO:0000313" key="6">
    <source>
        <dbReference type="EMBL" id="EGC37632.1"/>
    </source>
</evidence>
<keyword evidence="3" id="KW-0479">Metal-binding</keyword>
<keyword evidence="1" id="KW-0880">Kelch repeat</keyword>
<evidence type="ECO:0000256" key="3">
    <source>
        <dbReference type="PROSITE-ProRule" id="PRU00175"/>
    </source>
</evidence>
<dbReference type="OrthoDB" id="19193at2759"/>
<dbReference type="KEGG" id="dpp:DICPUDRAFT_149727"/>
<feature type="domain" description="RING-type" evidence="5">
    <location>
        <begin position="787"/>
        <end position="822"/>
    </location>
</feature>
<evidence type="ECO:0000259" key="5">
    <source>
        <dbReference type="PROSITE" id="PS50089"/>
    </source>
</evidence>
<dbReference type="GeneID" id="10499388"/>
<dbReference type="PANTHER" id="PTHR46093">
    <property type="entry name" value="ACYL-COA-BINDING DOMAIN-CONTAINING PROTEIN 5"/>
    <property type="match status" value="1"/>
</dbReference>
<dbReference type="eggNOG" id="KOG0379">
    <property type="taxonomic scope" value="Eukaryota"/>
</dbReference>
<evidence type="ECO:0000313" key="7">
    <source>
        <dbReference type="Proteomes" id="UP000001064"/>
    </source>
</evidence>
<feature type="compositionally biased region" description="Polar residues" evidence="4">
    <location>
        <begin position="578"/>
        <end position="596"/>
    </location>
</feature>
<dbReference type="Gene3D" id="2.120.10.80">
    <property type="entry name" value="Kelch-type beta propeller"/>
    <property type="match status" value="2"/>
</dbReference>
<feature type="compositionally biased region" description="Low complexity" evidence="4">
    <location>
        <begin position="638"/>
        <end position="692"/>
    </location>
</feature>
<keyword evidence="3" id="KW-0863">Zinc-finger</keyword>
<feature type="compositionally biased region" description="Low complexity" evidence="4">
    <location>
        <begin position="418"/>
        <end position="461"/>
    </location>
</feature>
<dbReference type="InterPro" id="IPR013083">
    <property type="entry name" value="Znf_RING/FYVE/PHD"/>
</dbReference>
<dbReference type="SUPFAM" id="SSF117281">
    <property type="entry name" value="Kelch motif"/>
    <property type="match status" value="1"/>
</dbReference>
<dbReference type="PANTHER" id="PTHR46093:SF3">
    <property type="entry name" value="ACYL-COA-BINDING DOMAIN-CONTAINING PROTEIN 4"/>
    <property type="match status" value="1"/>
</dbReference>
<accession>F0ZEI4</accession>
<evidence type="ECO:0000256" key="2">
    <source>
        <dbReference type="ARBA" id="ARBA00022737"/>
    </source>
</evidence>
<dbReference type="PROSITE" id="PS50089">
    <property type="entry name" value="ZF_RING_2"/>
    <property type="match status" value="1"/>
</dbReference>
<dbReference type="RefSeq" id="XP_003285820.1">
    <property type="nucleotide sequence ID" value="XM_003285772.1"/>
</dbReference>
<reference evidence="7" key="1">
    <citation type="journal article" date="2011" name="Genome Biol.">
        <title>Comparative genomics of the social amoebae Dictyostelium discoideum and Dictyostelium purpureum.</title>
        <authorList>
            <consortium name="US DOE Joint Genome Institute (JGI-PGF)"/>
            <person name="Sucgang R."/>
            <person name="Kuo A."/>
            <person name="Tian X."/>
            <person name="Salerno W."/>
            <person name="Parikh A."/>
            <person name="Feasley C.L."/>
            <person name="Dalin E."/>
            <person name="Tu H."/>
            <person name="Huang E."/>
            <person name="Barry K."/>
            <person name="Lindquist E."/>
            <person name="Shapiro H."/>
            <person name="Bruce D."/>
            <person name="Schmutz J."/>
            <person name="Salamov A."/>
            <person name="Fey P."/>
            <person name="Gaudet P."/>
            <person name="Anjard C."/>
            <person name="Babu M.M."/>
            <person name="Basu S."/>
            <person name="Bushmanova Y."/>
            <person name="van der Wel H."/>
            <person name="Katoh-Kurasawa M."/>
            <person name="Dinh C."/>
            <person name="Coutinho P.M."/>
            <person name="Saito T."/>
            <person name="Elias M."/>
            <person name="Schaap P."/>
            <person name="Kay R.R."/>
            <person name="Henrissat B."/>
            <person name="Eichinger L."/>
            <person name="Rivero F."/>
            <person name="Putnam N.H."/>
            <person name="West C.M."/>
            <person name="Loomis W.F."/>
            <person name="Chisholm R.L."/>
            <person name="Shaulsky G."/>
            <person name="Strassmann J.E."/>
            <person name="Queller D.C."/>
            <person name="Kuspa A."/>
            <person name="Grigoriev I.V."/>
        </authorList>
    </citation>
    <scope>NUCLEOTIDE SEQUENCE [LARGE SCALE GENOMIC DNA]</scope>
    <source>
        <strain evidence="7">QSDP1</strain>
    </source>
</reference>
<dbReference type="Pfam" id="PF24681">
    <property type="entry name" value="Kelch_KLHDC2_KLHL20_DRC7"/>
    <property type="match status" value="2"/>
</dbReference>
<keyword evidence="3" id="KW-0862">Zinc</keyword>
<dbReference type="InterPro" id="IPR015915">
    <property type="entry name" value="Kelch-typ_b-propeller"/>
</dbReference>
<feature type="region of interest" description="Disordered" evidence="4">
    <location>
        <begin position="343"/>
        <end position="403"/>
    </location>
</feature>
<dbReference type="InterPro" id="IPR001841">
    <property type="entry name" value="Znf_RING"/>
</dbReference>
<dbReference type="SUPFAM" id="SSF50965">
    <property type="entry name" value="Galactose oxidase, central domain"/>
    <property type="match status" value="1"/>
</dbReference>
<dbReference type="GO" id="GO:0008270">
    <property type="term" value="F:zinc ion binding"/>
    <property type="evidence" value="ECO:0007669"/>
    <property type="project" value="UniProtKB-KW"/>
</dbReference>
<keyword evidence="7" id="KW-1185">Reference proteome</keyword>
<dbReference type="EMBL" id="GL870994">
    <property type="protein sequence ID" value="EGC37632.1"/>
    <property type="molecule type" value="Genomic_DNA"/>
</dbReference>
<dbReference type="AlphaFoldDB" id="F0ZEI4"/>
<dbReference type="OMA" id="NHKSKYY"/>
<evidence type="ECO:0000256" key="1">
    <source>
        <dbReference type="ARBA" id="ARBA00022441"/>
    </source>
</evidence>
<dbReference type="VEuPathDB" id="AmoebaDB:DICPUDRAFT_149727"/>
<dbReference type="FunCoup" id="F0ZEI4">
    <property type="interactions" value="83"/>
</dbReference>
<keyword evidence="2" id="KW-0677">Repeat</keyword>
<feature type="compositionally biased region" description="Low complexity" evidence="4">
    <location>
        <begin position="343"/>
        <end position="374"/>
    </location>
</feature>
<feature type="region of interest" description="Disordered" evidence="4">
    <location>
        <begin position="574"/>
        <end position="596"/>
    </location>
</feature>
<organism evidence="6 7">
    <name type="scientific">Dictyostelium purpureum</name>
    <name type="common">Slime mold</name>
    <dbReference type="NCBI Taxonomy" id="5786"/>
    <lineage>
        <taxon>Eukaryota</taxon>
        <taxon>Amoebozoa</taxon>
        <taxon>Evosea</taxon>
        <taxon>Eumycetozoa</taxon>
        <taxon>Dictyostelia</taxon>
        <taxon>Dictyosteliales</taxon>
        <taxon>Dictyosteliaceae</taxon>
        <taxon>Dictyostelium</taxon>
    </lineage>
</organism>
<feature type="region of interest" description="Disordered" evidence="4">
    <location>
        <begin position="638"/>
        <end position="694"/>
    </location>
</feature>
<dbReference type="InterPro" id="IPR011043">
    <property type="entry name" value="Gal_Oxase/kelch_b-propeller"/>
</dbReference>
<dbReference type="Proteomes" id="UP000001064">
    <property type="component" value="Unassembled WGS sequence"/>
</dbReference>
<feature type="compositionally biased region" description="Polar residues" evidence="4">
    <location>
        <begin position="462"/>
        <end position="474"/>
    </location>
</feature>
<sequence length="832" mass="93595">MKIECKKVSLIGSPEPRWGHTSITLPNGSGFIVFGGNSNRAFNDIQYYNIQNNSWSKIEAVGNTPSERYGHSAALYQSQNRPYSDSYQIIFFGGRATSKPFSDINILYVNITNKSVEGRAGHTSVVYRNYLIVFGGHNNHKSKYYSSVLGYNLDTNEWKQQSCSGVIPSARATHCTFQINNKMFIFGGYDGKKYYNDVYYLDLDTFTWKKVEPKGIAPKPRSGHSATLISNNKLMIFGGCGSDSNFLNDIHILHIDGVNEYHWEQPQYMGIEIPQARFRHTTNFIGGRMYIYAGTGSGNLMGDLHQLEFFDDNNNPLVPIIPSIQTNNNNGIYGSPSNNLLSTSSSSSYLSTSPQSTSSILSNHNFNSQHSNNNDITNDTLSDHSNHSNNTLASNNSIGSNQSSQYLQIPSTLSRSNSNISLNSSTSSLQSVQTTTTTSTTTSQTSNRSNYSNSNRSSISIPHSNYSGSSGHRNQYQHQYQQQPQPQPQVKTNSAEELILEELRSLNIYDQAAGNKDFQSSLRRVEDHFNHKIRHEQKYRQNLEEKLDIDDLPTETCLKLEEIHVKSLEKLRVKKLPQKSSPNSNQTTNNGSHLNNNSIVGEQTIICNNSQISTQIPNQLLSTQQSILDSKQLAQQQQQLQQQQKQPLSQRQVLTSSSSSTSSLSSQQQQKQHRLSISSNSSIISNNSNSNNDSQYYENKIKELTNQLKEKNQSLAEKDIEINGLNKQLNKFKLINIDALDVRELLDLEAIFHNNLRQISTIKDQIYSSRLSVLEKEKDQLKDQNSCVICVTNTPNILLLPCRHSSICSECSTKLTRCPLCRSEITKTLERF</sequence>
<proteinExistence type="predicted"/>
<dbReference type="InterPro" id="IPR006652">
    <property type="entry name" value="Kelch_1"/>
</dbReference>
<evidence type="ECO:0000256" key="4">
    <source>
        <dbReference type="SAM" id="MobiDB-lite"/>
    </source>
</evidence>
<name>F0ZEI4_DICPU</name>
<dbReference type="SMART" id="SM00612">
    <property type="entry name" value="Kelch"/>
    <property type="match status" value="3"/>
</dbReference>
<protein>
    <recommendedName>
        <fullName evidence="5">RING-type domain-containing protein</fullName>
    </recommendedName>
</protein>
<gene>
    <name evidence="6" type="ORF">DICPUDRAFT_149727</name>
</gene>
<dbReference type="SUPFAM" id="SSF57850">
    <property type="entry name" value="RING/U-box"/>
    <property type="match status" value="1"/>
</dbReference>
<feature type="compositionally biased region" description="Low complexity" evidence="4">
    <location>
        <begin position="394"/>
        <end position="403"/>
    </location>
</feature>
<dbReference type="Gene3D" id="3.30.40.10">
    <property type="entry name" value="Zinc/RING finger domain, C3HC4 (zinc finger)"/>
    <property type="match status" value="1"/>
</dbReference>
<dbReference type="Pfam" id="PF13920">
    <property type="entry name" value="zf-C3HC4_3"/>
    <property type="match status" value="1"/>
</dbReference>